<keyword evidence="3" id="KW-1185">Reference proteome</keyword>
<accession>A0A5J9SEP1</accession>
<feature type="non-terminal residue" evidence="2">
    <location>
        <position position="1"/>
    </location>
</feature>
<gene>
    <name evidence="2" type="ORF">EJB05_57410</name>
</gene>
<evidence type="ECO:0000313" key="2">
    <source>
        <dbReference type="EMBL" id="TVT97342.1"/>
    </source>
</evidence>
<evidence type="ECO:0000256" key="1">
    <source>
        <dbReference type="SAM" id="MobiDB-lite"/>
    </source>
</evidence>
<feature type="region of interest" description="Disordered" evidence="1">
    <location>
        <begin position="116"/>
        <end position="135"/>
    </location>
</feature>
<dbReference type="AlphaFoldDB" id="A0A5J9SEP1"/>
<dbReference type="Gramene" id="TVT97342">
    <property type="protein sequence ID" value="TVT97342"/>
    <property type="gene ID" value="EJB05_57410"/>
</dbReference>
<proteinExistence type="predicted"/>
<protein>
    <submittedName>
        <fullName evidence="2">Uncharacterized protein</fullName>
    </submittedName>
</protein>
<comment type="caution">
    <text evidence="2">The sequence shown here is derived from an EMBL/GenBank/DDBJ whole genome shotgun (WGS) entry which is preliminary data.</text>
</comment>
<organism evidence="2 3">
    <name type="scientific">Eragrostis curvula</name>
    <name type="common">weeping love grass</name>
    <dbReference type="NCBI Taxonomy" id="38414"/>
    <lineage>
        <taxon>Eukaryota</taxon>
        <taxon>Viridiplantae</taxon>
        <taxon>Streptophyta</taxon>
        <taxon>Embryophyta</taxon>
        <taxon>Tracheophyta</taxon>
        <taxon>Spermatophyta</taxon>
        <taxon>Magnoliopsida</taxon>
        <taxon>Liliopsida</taxon>
        <taxon>Poales</taxon>
        <taxon>Poaceae</taxon>
        <taxon>PACMAD clade</taxon>
        <taxon>Chloridoideae</taxon>
        <taxon>Eragrostideae</taxon>
        <taxon>Eragrostidinae</taxon>
        <taxon>Eragrostis</taxon>
    </lineage>
</organism>
<sequence length="168" mass="18935">MRWECASGDGFVDGGFRNWNIKARIRKHASGIDRYHHEDEKYNLKSTVNAMDLHEFTKVELDVLRDDSGWQEFLEKRYIDDVRKDENFKNLRGLAELSMMLVQTRKAAAYHCSGKAEKRRPRCPAGGPGAAENGDGRMVRTTRLEAERWNGGSADVAVVCGGGTEEEG</sequence>
<dbReference type="Proteomes" id="UP000324897">
    <property type="component" value="Unassembled WGS sequence"/>
</dbReference>
<dbReference type="EMBL" id="RWGY01001024">
    <property type="protein sequence ID" value="TVT97342.1"/>
    <property type="molecule type" value="Genomic_DNA"/>
</dbReference>
<name>A0A5J9SEP1_9POAL</name>
<reference evidence="2 3" key="1">
    <citation type="journal article" date="2019" name="Sci. Rep.">
        <title>A high-quality genome of Eragrostis curvula grass provides insights into Poaceae evolution and supports new strategies to enhance forage quality.</title>
        <authorList>
            <person name="Carballo J."/>
            <person name="Santos B.A.C.M."/>
            <person name="Zappacosta D."/>
            <person name="Garbus I."/>
            <person name="Selva J.P."/>
            <person name="Gallo C.A."/>
            <person name="Diaz A."/>
            <person name="Albertini E."/>
            <person name="Caccamo M."/>
            <person name="Echenique V."/>
        </authorList>
    </citation>
    <scope>NUCLEOTIDE SEQUENCE [LARGE SCALE GENOMIC DNA]</scope>
    <source>
        <strain evidence="3">cv. Victoria</strain>
        <tissue evidence="2">Leaf</tissue>
    </source>
</reference>
<evidence type="ECO:0000313" key="3">
    <source>
        <dbReference type="Proteomes" id="UP000324897"/>
    </source>
</evidence>